<gene>
    <name evidence="1" type="ORF">Lalb_Chr18g0050741</name>
</gene>
<comment type="caution">
    <text evidence="1">The sequence shown here is derived from an EMBL/GenBank/DDBJ whole genome shotgun (WGS) entry which is preliminary data.</text>
</comment>
<dbReference type="AlphaFoldDB" id="A0A6A4P528"/>
<name>A0A6A4P528_LUPAL</name>
<dbReference type="PANTHER" id="PTHR45786">
    <property type="entry name" value="DNA BINDING PROTEIN-LIKE"/>
    <property type="match status" value="1"/>
</dbReference>
<dbReference type="PANTHER" id="PTHR45786:SF66">
    <property type="entry name" value="HOOK MOTIF PROTEIN, PUTATIVE-RELATED"/>
    <property type="match status" value="1"/>
</dbReference>
<reference evidence="2" key="1">
    <citation type="journal article" date="2020" name="Nat. Commun.">
        <title>Genome sequence of the cluster root forming white lupin.</title>
        <authorList>
            <person name="Hufnagel B."/>
            <person name="Marques A."/>
            <person name="Soriano A."/>
            <person name="Marques L."/>
            <person name="Divol F."/>
            <person name="Doumas P."/>
            <person name="Sallet E."/>
            <person name="Mancinotti D."/>
            <person name="Carrere S."/>
            <person name="Marande W."/>
            <person name="Arribat S."/>
            <person name="Keller J."/>
            <person name="Huneau C."/>
            <person name="Blein T."/>
            <person name="Aime D."/>
            <person name="Laguerre M."/>
            <person name="Taylor J."/>
            <person name="Schubert V."/>
            <person name="Nelson M."/>
            <person name="Geu-Flores F."/>
            <person name="Crespi M."/>
            <person name="Gallardo-Guerrero K."/>
            <person name="Delaux P.-M."/>
            <person name="Salse J."/>
            <person name="Berges H."/>
            <person name="Guyot R."/>
            <person name="Gouzy J."/>
            <person name="Peret B."/>
        </authorList>
    </citation>
    <scope>NUCLEOTIDE SEQUENCE [LARGE SCALE GENOMIC DNA]</scope>
    <source>
        <strain evidence="2">cv. Amiga</strain>
    </source>
</reference>
<sequence>MNGIRDNNVDLQVVMKLTKMLDDNNVHAKSFRMASERLRHCGVTNLKLKLTAERNSDGRINNLPTVSEI</sequence>
<dbReference type="EMBL" id="WOCE01000018">
    <property type="protein sequence ID" value="KAE9594148.1"/>
    <property type="molecule type" value="Genomic_DNA"/>
</dbReference>
<evidence type="ECO:0000313" key="2">
    <source>
        <dbReference type="Proteomes" id="UP000447434"/>
    </source>
</evidence>
<dbReference type="OrthoDB" id="1429799at2759"/>
<dbReference type="Proteomes" id="UP000447434">
    <property type="component" value="Chromosome 18"/>
</dbReference>
<organism evidence="1 2">
    <name type="scientific">Lupinus albus</name>
    <name type="common">White lupine</name>
    <name type="synonym">Lupinus termis</name>
    <dbReference type="NCBI Taxonomy" id="3870"/>
    <lineage>
        <taxon>Eukaryota</taxon>
        <taxon>Viridiplantae</taxon>
        <taxon>Streptophyta</taxon>
        <taxon>Embryophyta</taxon>
        <taxon>Tracheophyta</taxon>
        <taxon>Spermatophyta</taxon>
        <taxon>Magnoliopsida</taxon>
        <taxon>eudicotyledons</taxon>
        <taxon>Gunneridae</taxon>
        <taxon>Pentapetalae</taxon>
        <taxon>rosids</taxon>
        <taxon>fabids</taxon>
        <taxon>Fabales</taxon>
        <taxon>Fabaceae</taxon>
        <taxon>Papilionoideae</taxon>
        <taxon>50 kb inversion clade</taxon>
        <taxon>genistoids sensu lato</taxon>
        <taxon>core genistoids</taxon>
        <taxon>Genisteae</taxon>
        <taxon>Lupinus</taxon>
    </lineage>
</organism>
<protein>
    <submittedName>
        <fullName evidence="1">Uncharacterized protein</fullName>
    </submittedName>
</protein>
<keyword evidence="2" id="KW-1185">Reference proteome</keyword>
<evidence type="ECO:0000313" key="1">
    <source>
        <dbReference type="EMBL" id="KAE9594148.1"/>
    </source>
</evidence>
<proteinExistence type="predicted"/>
<accession>A0A6A4P528</accession>